<name>A0A212FK94_DANPL</name>
<reference evidence="2 3" key="1">
    <citation type="journal article" date="2011" name="Cell">
        <title>The monarch butterfly genome yields insights into long-distance migration.</title>
        <authorList>
            <person name="Zhan S."/>
            <person name="Merlin C."/>
            <person name="Boore J.L."/>
            <person name="Reppert S.M."/>
        </authorList>
    </citation>
    <scope>NUCLEOTIDE SEQUENCE [LARGE SCALE GENOMIC DNA]</scope>
    <source>
        <strain evidence="2">F-2</strain>
    </source>
</reference>
<dbReference type="AlphaFoldDB" id="A0A212FK94"/>
<dbReference type="Proteomes" id="UP000007151">
    <property type="component" value="Unassembled WGS sequence"/>
</dbReference>
<gene>
    <name evidence="2" type="ORF">KGM_215898</name>
</gene>
<keyword evidence="3" id="KW-1185">Reference proteome</keyword>
<dbReference type="KEGG" id="dpl:KGM_215898"/>
<organism evidence="2 3">
    <name type="scientific">Danaus plexippus plexippus</name>
    <dbReference type="NCBI Taxonomy" id="278856"/>
    <lineage>
        <taxon>Eukaryota</taxon>
        <taxon>Metazoa</taxon>
        <taxon>Ecdysozoa</taxon>
        <taxon>Arthropoda</taxon>
        <taxon>Hexapoda</taxon>
        <taxon>Insecta</taxon>
        <taxon>Pterygota</taxon>
        <taxon>Neoptera</taxon>
        <taxon>Endopterygota</taxon>
        <taxon>Lepidoptera</taxon>
        <taxon>Glossata</taxon>
        <taxon>Ditrysia</taxon>
        <taxon>Papilionoidea</taxon>
        <taxon>Nymphalidae</taxon>
        <taxon>Danainae</taxon>
        <taxon>Danaini</taxon>
        <taxon>Danaina</taxon>
        <taxon>Danaus</taxon>
        <taxon>Danaus</taxon>
    </lineage>
</organism>
<comment type="caution">
    <text evidence="2">The sequence shown here is derived from an EMBL/GenBank/DDBJ whole genome shotgun (WGS) entry which is preliminary data.</text>
</comment>
<feature type="signal peptide" evidence="1">
    <location>
        <begin position="1"/>
        <end position="17"/>
    </location>
</feature>
<dbReference type="EMBL" id="AGBW02008093">
    <property type="protein sequence ID" value="OWR54167.1"/>
    <property type="molecule type" value="Genomic_DNA"/>
</dbReference>
<evidence type="ECO:0000313" key="2">
    <source>
        <dbReference type="EMBL" id="OWR54167.1"/>
    </source>
</evidence>
<keyword evidence="1" id="KW-0732">Signal</keyword>
<evidence type="ECO:0000313" key="3">
    <source>
        <dbReference type="Proteomes" id="UP000007151"/>
    </source>
</evidence>
<accession>A0A212FK94</accession>
<proteinExistence type="predicted"/>
<sequence>MYSKVICFMTLASLVWANEHGSGYSSLHISRQDGKPELVQVGHGDGKEGHGHGASYDYYVLCCLLVIAATWAHEHKDAYSSVHITKADDHPEVIRHRHRDHHVDHDDHIDYYVNIEFITLLRSDSFY</sequence>
<feature type="chain" id="PRO_5013369934" evidence="1">
    <location>
        <begin position="18"/>
        <end position="127"/>
    </location>
</feature>
<dbReference type="InParanoid" id="A0A212FK94"/>
<evidence type="ECO:0000256" key="1">
    <source>
        <dbReference type="SAM" id="SignalP"/>
    </source>
</evidence>
<protein>
    <submittedName>
        <fullName evidence="2">Uncharacterized protein</fullName>
    </submittedName>
</protein>
<dbReference type="eggNOG" id="ENOG502STYQ">
    <property type="taxonomic scope" value="Eukaryota"/>
</dbReference>